<comment type="subcellular location">
    <subcellularLocation>
        <location evidence="1">Membrane</location>
        <topology evidence="1">Multi-pass membrane protein</topology>
    </subcellularLocation>
</comment>
<feature type="transmembrane region" description="Helical" evidence="6">
    <location>
        <begin position="56"/>
        <end position="76"/>
    </location>
</feature>
<dbReference type="SUPFAM" id="SSF103473">
    <property type="entry name" value="MFS general substrate transporter"/>
    <property type="match status" value="1"/>
</dbReference>
<dbReference type="GO" id="GO:0005886">
    <property type="term" value="C:plasma membrane"/>
    <property type="evidence" value="ECO:0007669"/>
    <property type="project" value="TreeGrafter"/>
</dbReference>
<evidence type="ECO:0000256" key="6">
    <source>
        <dbReference type="SAM" id="Phobius"/>
    </source>
</evidence>
<dbReference type="AlphaFoldDB" id="U7PYJ4"/>
<keyword evidence="4 6" id="KW-0472">Membrane</keyword>
<evidence type="ECO:0000256" key="4">
    <source>
        <dbReference type="ARBA" id="ARBA00023136"/>
    </source>
</evidence>
<evidence type="ECO:0000256" key="3">
    <source>
        <dbReference type="ARBA" id="ARBA00022989"/>
    </source>
</evidence>
<accession>U7PYJ4</accession>
<dbReference type="OrthoDB" id="440553at2759"/>
<evidence type="ECO:0000313" key="8">
    <source>
        <dbReference type="EMBL" id="ERS99540.1"/>
    </source>
</evidence>
<feature type="domain" description="Major facilitator superfamily (MFS) profile" evidence="7">
    <location>
        <begin position="1"/>
        <end position="148"/>
    </location>
</feature>
<dbReference type="PANTHER" id="PTHR23501">
    <property type="entry name" value="MAJOR FACILITATOR SUPERFAMILY"/>
    <property type="match status" value="1"/>
</dbReference>
<dbReference type="STRING" id="1391915.U7PYJ4"/>
<evidence type="ECO:0000256" key="1">
    <source>
        <dbReference type="ARBA" id="ARBA00004141"/>
    </source>
</evidence>
<dbReference type="PANTHER" id="PTHR23501:SF43">
    <property type="entry name" value="MULTIDRUG TRANSPORTER, PUTATIVE (AFU_ORTHOLOGUE AFUA_6G03040)-RELATED"/>
    <property type="match status" value="1"/>
</dbReference>
<organism evidence="8 9">
    <name type="scientific">Sporothrix schenckii (strain ATCC 58251 / de Perez 2211183)</name>
    <name type="common">Rose-picker's disease fungus</name>
    <dbReference type="NCBI Taxonomy" id="1391915"/>
    <lineage>
        <taxon>Eukaryota</taxon>
        <taxon>Fungi</taxon>
        <taxon>Dikarya</taxon>
        <taxon>Ascomycota</taxon>
        <taxon>Pezizomycotina</taxon>
        <taxon>Sordariomycetes</taxon>
        <taxon>Sordariomycetidae</taxon>
        <taxon>Ophiostomatales</taxon>
        <taxon>Ophiostomataceae</taxon>
        <taxon>Sporothrix</taxon>
    </lineage>
</organism>
<dbReference type="Pfam" id="PF07690">
    <property type="entry name" value="MFS_1"/>
    <property type="match status" value="1"/>
</dbReference>
<dbReference type="eggNOG" id="KOG0254">
    <property type="taxonomic scope" value="Eukaryota"/>
</dbReference>
<dbReference type="PROSITE" id="PS50850">
    <property type="entry name" value="MFS"/>
    <property type="match status" value="1"/>
</dbReference>
<evidence type="ECO:0000259" key="7">
    <source>
        <dbReference type="PROSITE" id="PS50850"/>
    </source>
</evidence>
<feature type="region of interest" description="Disordered" evidence="5">
    <location>
        <begin position="1"/>
        <end position="20"/>
    </location>
</feature>
<dbReference type="HOGENOM" id="CLU_147566_0_0_1"/>
<evidence type="ECO:0000256" key="2">
    <source>
        <dbReference type="ARBA" id="ARBA00022692"/>
    </source>
</evidence>
<evidence type="ECO:0000313" key="9">
    <source>
        <dbReference type="Proteomes" id="UP000018087"/>
    </source>
</evidence>
<keyword evidence="3 6" id="KW-1133">Transmembrane helix</keyword>
<proteinExistence type="predicted"/>
<dbReference type="GO" id="GO:0022857">
    <property type="term" value="F:transmembrane transporter activity"/>
    <property type="evidence" value="ECO:0007669"/>
    <property type="project" value="InterPro"/>
</dbReference>
<reference evidence="9" key="1">
    <citation type="journal article" date="2014" name="Genome Announc.">
        <title>Genome sequence of the pathogenic fungus Sporothrix schenckii (ATCC 58251).</title>
        <authorList>
            <person name="Cuomo C.A."/>
            <person name="Rodriguez-Del Valle N."/>
            <person name="Perez-Sanchez L."/>
            <person name="Abouelleil A."/>
            <person name="Goldberg J."/>
            <person name="Young S."/>
            <person name="Zeng Q."/>
            <person name="Birren B.W."/>
        </authorList>
    </citation>
    <scope>NUCLEOTIDE SEQUENCE [LARGE SCALE GENOMIC DNA]</scope>
    <source>
        <strain evidence="9">ATCC 58251 / de Perez 2211183</strain>
    </source>
</reference>
<gene>
    <name evidence="8" type="ORF">HMPREF1624_04744</name>
</gene>
<dbReference type="Proteomes" id="UP000018087">
    <property type="component" value="Unassembled WGS sequence"/>
</dbReference>
<evidence type="ECO:0000256" key="5">
    <source>
        <dbReference type="SAM" id="MobiDB-lite"/>
    </source>
</evidence>
<dbReference type="Gene3D" id="1.20.1720.10">
    <property type="entry name" value="Multidrug resistance protein D"/>
    <property type="match status" value="1"/>
</dbReference>
<name>U7PYJ4_SPOS1</name>
<dbReference type="InterPro" id="IPR020846">
    <property type="entry name" value="MFS_dom"/>
</dbReference>
<dbReference type="InterPro" id="IPR036259">
    <property type="entry name" value="MFS_trans_sf"/>
</dbReference>
<protein>
    <recommendedName>
        <fullName evidence="7">Major facilitator superfamily (MFS) profile domain-containing protein</fullName>
    </recommendedName>
</protein>
<sequence length="148" mass="16041">MLHPSSNNRSINSGCNNSSDPQTTTPNLFVGSILTQSCFSIFFAKLSDIYGRRNILISSWIIFVISSVACGCSYDMTQLIVCRSFQGIGGAGLYSLTTISLPEIGPAHKPDFIGKIIGITLSLSFVLGPVLGGFIPQVSSWRVIYWLK</sequence>
<dbReference type="InterPro" id="IPR011701">
    <property type="entry name" value="MFS"/>
</dbReference>
<keyword evidence="2 6" id="KW-0812">Transmembrane</keyword>
<keyword evidence="9" id="KW-1185">Reference proteome</keyword>
<dbReference type="EMBL" id="KI440845">
    <property type="protein sequence ID" value="ERS99540.1"/>
    <property type="molecule type" value="Genomic_DNA"/>
</dbReference>
<feature type="transmembrane region" description="Helical" evidence="6">
    <location>
        <begin position="112"/>
        <end position="135"/>
    </location>
</feature>